<proteinExistence type="predicted"/>
<sequence>MAIKPPRTRSSSTTSSYSVDTIIHSRTRSSSTASSSSTDTVIHHHLPTSPSPTEASWQATLPTLPSYRTKPVSSNDSCHNKSESNPNNNQQPTIPISRRLPTPAEQQDSSPIITHITTFPLKFLTTPTPILTSALYSIFPPSHFYCWGISLPSQPPHDQIPAIYRHPIPNFPLWHPPRGFGLPESFRPEWELNLDPGNRAENGRYGNGRCMGIGEGELGRWRKEQWGWLQWERLRDWVVVVVGRDRLGDLCPGLIPTSEREGVEGYFREQNQVGMRRLGEVVHCEVDFEGARGVVLEVIGSNTSIGLEHPSRVERGRIAEGLAGLEREILGLIVEKGWGGDVIGGWEELQGFALWGWVDSVG</sequence>
<feature type="compositionally biased region" description="Low complexity" evidence="1">
    <location>
        <begin position="28"/>
        <end position="38"/>
    </location>
</feature>
<evidence type="ECO:0000256" key="1">
    <source>
        <dbReference type="SAM" id="MobiDB-lite"/>
    </source>
</evidence>
<feature type="compositionally biased region" description="Polar residues" evidence="1">
    <location>
        <begin position="51"/>
        <end position="63"/>
    </location>
</feature>
<accession>A0AA40DV43</accession>
<name>A0AA40DV43_9PEZI</name>
<keyword evidence="3" id="KW-1185">Reference proteome</keyword>
<evidence type="ECO:0000313" key="3">
    <source>
        <dbReference type="Proteomes" id="UP001172159"/>
    </source>
</evidence>
<dbReference type="AlphaFoldDB" id="A0AA40DV43"/>
<reference evidence="2" key="1">
    <citation type="submission" date="2023-06" db="EMBL/GenBank/DDBJ databases">
        <title>Genome-scale phylogeny and comparative genomics of the fungal order Sordariales.</title>
        <authorList>
            <consortium name="Lawrence Berkeley National Laboratory"/>
            <person name="Hensen N."/>
            <person name="Bonometti L."/>
            <person name="Westerberg I."/>
            <person name="Brannstrom I.O."/>
            <person name="Guillou S."/>
            <person name="Cros-Aarteil S."/>
            <person name="Calhoun S."/>
            <person name="Haridas S."/>
            <person name="Kuo A."/>
            <person name="Mondo S."/>
            <person name="Pangilinan J."/>
            <person name="Riley R."/>
            <person name="Labutti K."/>
            <person name="Andreopoulos B."/>
            <person name="Lipzen A."/>
            <person name="Chen C."/>
            <person name="Yanf M."/>
            <person name="Daum C."/>
            <person name="Ng V."/>
            <person name="Clum A."/>
            <person name="Steindorff A."/>
            <person name="Ohm R."/>
            <person name="Martin F."/>
            <person name="Silar P."/>
            <person name="Natvig D."/>
            <person name="Lalanne C."/>
            <person name="Gautier V."/>
            <person name="Ament-Velasquez S.L."/>
            <person name="Kruys A."/>
            <person name="Hutchinson M.I."/>
            <person name="Powell A.J."/>
            <person name="Barry K."/>
            <person name="Miller A.N."/>
            <person name="Grigoriev I.V."/>
            <person name="Debuchy R."/>
            <person name="Gladieux P."/>
            <person name="Thoren M.H."/>
            <person name="Johannesson H."/>
        </authorList>
    </citation>
    <scope>NUCLEOTIDE SEQUENCE</scope>
    <source>
        <strain evidence="2">CBS 540.89</strain>
    </source>
</reference>
<gene>
    <name evidence="2" type="ORF">B0T21DRAFT_415401</name>
</gene>
<dbReference type="EMBL" id="JAUKTV010000014">
    <property type="protein sequence ID" value="KAK0716690.1"/>
    <property type="molecule type" value="Genomic_DNA"/>
</dbReference>
<feature type="region of interest" description="Disordered" evidence="1">
    <location>
        <begin position="1"/>
        <end position="110"/>
    </location>
</feature>
<protein>
    <submittedName>
        <fullName evidence="2">Uncharacterized protein</fullName>
    </submittedName>
</protein>
<feature type="compositionally biased region" description="Low complexity" evidence="1">
    <location>
        <begin position="8"/>
        <end position="18"/>
    </location>
</feature>
<organism evidence="2 3">
    <name type="scientific">Apiosordaria backusii</name>
    <dbReference type="NCBI Taxonomy" id="314023"/>
    <lineage>
        <taxon>Eukaryota</taxon>
        <taxon>Fungi</taxon>
        <taxon>Dikarya</taxon>
        <taxon>Ascomycota</taxon>
        <taxon>Pezizomycotina</taxon>
        <taxon>Sordariomycetes</taxon>
        <taxon>Sordariomycetidae</taxon>
        <taxon>Sordariales</taxon>
        <taxon>Lasiosphaeriaceae</taxon>
        <taxon>Apiosordaria</taxon>
    </lineage>
</organism>
<dbReference type="Proteomes" id="UP001172159">
    <property type="component" value="Unassembled WGS sequence"/>
</dbReference>
<comment type="caution">
    <text evidence="2">The sequence shown here is derived from an EMBL/GenBank/DDBJ whole genome shotgun (WGS) entry which is preliminary data.</text>
</comment>
<evidence type="ECO:0000313" key="2">
    <source>
        <dbReference type="EMBL" id="KAK0716690.1"/>
    </source>
</evidence>